<evidence type="ECO:0000259" key="2">
    <source>
        <dbReference type="Pfam" id="PF13843"/>
    </source>
</evidence>
<accession>A0A3B3B5P4</accession>
<dbReference type="OMA" id="TTCNIFL"/>
<feature type="domain" description="PiggyBac transposable element-derived protein" evidence="2">
    <location>
        <begin position="96"/>
        <end position="421"/>
    </location>
</feature>
<keyword evidence="4" id="KW-1185">Reference proteome</keyword>
<dbReference type="Pfam" id="PF13843">
    <property type="entry name" value="DDE_Tnp_1_7"/>
    <property type="match status" value="1"/>
</dbReference>
<dbReference type="InterPro" id="IPR029526">
    <property type="entry name" value="PGBD"/>
</dbReference>
<feature type="region of interest" description="Disordered" evidence="1">
    <location>
        <begin position="20"/>
        <end position="66"/>
    </location>
</feature>
<dbReference type="PaxDb" id="30732-ENSOMEP00000000353"/>
<feature type="region of interest" description="Disordered" evidence="1">
    <location>
        <begin position="448"/>
        <end position="485"/>
    </location>
</feature>
<dbReference type="PANTHER" id="PTHR47272:SF2">
    <property type="entry name" value="PIGGYBAC TRANSPOSABLE ELEMENT-DERIVED PROTEIN 3-LIKE"/>
    <property type="match status" value="1"/>
</dbReference>
<dbReference type="Ensembl" id="ENSOMET00000015987.1">
    <property type="protein sequence ID" value="ENSOMEP00000000353.1"/>
    <property type="gene ID" value="ENSOMEG00000001245.1"/>
</dbReference>
<feature type="compositionally biased region" description="Acidic residues" evidence="1">
    <location>
        <begin position="20"/>
        <end position="62"/>
    </location>
</feature>
<reference evidence="3" key="1">
    <citation type="submission" date="2025-08" db="UniProtKB">
        <authorList>
            <consortium name="Ensembl"/>
        </authorList>
    </citation>
    <scope>IDENTIFICATION</scope>
</reference>
<sequence>PIILGERSEAERILYQIVEGDSDLELSDDENDEEDEIQPVIGEDEEDDDSGESDESESEEEQESRRALWARTNLFTPVIPERPVHQDDPKVRENWSPIQYFSQYIDNKIFEDLADFTNQRQLQTTGVSLKITAQEIKIFFGISIHMACLGYPRVKMFWAKKTKVPVISRKMTRDRFYKLRSSLKIVNDLDVAEEAKESDILWKVRPLLDRVRQGCLSLPRGDKVCIDEQIIPFTGRCPVRQYVPGKPNPTGLKVFVLASPNGLVLDFEVYQGKNTFSGQRLGVGAAAVLRMVESVPTGTHVFFDKFFTTVNLMDTLLSKGLSATGTIMKNRVPKQCQLPGDKQLRKEGRGASVMLVRREPELAVTKWFDNKPVLMASTVYGKDPEDICSRWSNKDKAHVQVRRPEVIREYNDNVGGVDLCQPGQRSGHLNTQQYLDFKLHLAEELMDSPSFDDSSESEDSEEEYQPPTKTRTPQPEPSVRRLGARHMPEMMDIKHAERCRNKGCNGKTYIRCSKCKMFLCVTKKKACFKDYHS</sequence>
<proteinExistence type="predicted"/>
<dbReference type="GeneTree" id="ENSGT00940000166049"/>
<dbReference type="STRING" id="30732.ENSOMEP00000000353"/>
<evidence type="ECO:0000313" key="3">
    <source>
        <dbReference type="Ensembl" id="ENSOMEP00000000353.1"/>
    </source>
</evidence>
<dbReference type="PANTHER" id="PTHR47272">
    <property type="entry name" value="DDE_TNP_1_7 DOMAIN-CONTAINING PROTEIN"/>
    <property type="match status" value="1"/>
</dbReference>
<protein>
    <submittedName>
        <fullName evidence="3">Si:ch211-255f4.7</fullName>
    </submittedName>
</protein>
<reference evidence="3" key="2">
    <citation type="submission" date="2025-09" db="UniProtKB">
        <authorList>
            <consortium name="Ensembl"/>
        </authorList>
    </citation>
    <scope>IDENTIFICATION</scope>
</reference>
<evidence type="ECO:0000313" key="4">
    <source>
        <dbReference type="Proteomes" id="UP000261560"/>
    </source>
</evidence>
<name>A0A3B3B5P4_ORYME</name>
<dbReference type="AlphaFoldDB" id="A0A3B3B5P4"/>
<feature type="compositionally biased region" description="Acidic residues" evidence="1">
    <location>
        <begin position="453"/>
        <end position="464"/>
    </location>
</feature>
<dbReference type="Proteomes" id="UP000261560">
    <property type="component" value="Unplaced"/>
</dbReference>
<evidence type="ECO:0000256" key="1">
    <source>
        <dbReference type="SAM" id="MobiDB-lite"/>
    </source>
</evidence>
<organism evidence="3 4">
    <name type="scientific">Oryzias melastigma</name>
    <name type="common">Marine medaka</name>
    <dbReference type="NCBI Taxonomy" id="30732"/>
    <lineage>
        <taxon>Eukaryota</taxon>
        <taxon>Metazoa</taxon>
        <taxon>Chordata</taxon>
        <taxon>Craniata</taxon>
        <taxon>Vertebrata</taxon>
        <taxon>Euteleostomi</taxon>
        <taxon>Actinopterygii</taxon>
        <taxon>Neopterygii</taxon>
        <taxon>Teleostei</taxon>
        <taxon>Neoteleostei</taxon>
        <taxon>Acanthomorphata</taxon>
        <taxon>Ovalentaria</taxon>
        <taxon>Atherinomorphae</taxon>
        <taxon>Beloniformes</taxon>
        <taxon>Adrianichthyidae</taxon>
        <taxon>Oryziinae</taxon>
        <taxon>Oryzias</taxon>
    </lineage>
</organism>